<dbReference type="GO" id="GO:0005634">
    <property type="term" value="C:nucleus"/>
    <property type="evidence" value="ECO:0007669"/>
    <property type="project" value="UniProtKB-SubCell"/>
</dbReference>
<reference evidence="8 9" key="1">
    <citation type="submission" date="2020-09" db="EMBL/GenBank/DDBJ databases">
        <title>De no assembly of potato wild relative species, Solanum commersonii.</title>
        <authorList>
            <person name="Cho K."/>
        </authorList>
    </citation>
    <scope>NUCLEOTIDE SEQUENCE [LARGE SCALE GENOMIC DNA]</scope>
    <source>
        <strain evidence="8">LZ3.2</strain>
        <tissue evidence="8">Leaf</tissue>
    </source>
</reference>
<dbReference type="PANTHER" id="PTHR31989">
    <property type="entry name" value="NAC DOMAIN-CONTAINING PROTEIN 82-RELATED"/>
    <property type="match status" value="1"/>
</dbReference>
<dbReference type="Pfam" id="PF02365">
    <property type="entry name" value="NAM"/>
    <property type="match status" value="1"/>
</dbReference>
<dbReference type="Gene3D" id="2.170.150.80">
    <property type="entry name" value="NAC domain"/>
    <property type="match status" value="1"/>
</dbReference>
<evidence type="ECO:0000313" key="9">
    <source>
        <dbReference type="Proteomes" id="UP000824120"/>
    </source>
</evidence>
<evidence type="ECO:0000259" key="7">
    <source>
        <dbReference type="PROSITE" id="PS51005"/>
    </source>
</evidence>
<dbReference type="Proteomes" id="UP000824120">
    <property type="component" value="Chromosome 2"/>
</dbReference>
<evidence type="ECO:0000256" key="5">
    <source>
        <dbReference type="ARBA" id="ARBA00023242"/>
    </source>
</evidence>
<keyword evidence="5" id="KW-0539">Nucleus</keyword>
<keyword evidence="4" id="KW-0804">Transcription</keyword>
<name>A0A9J6A958_SOLCO</name>
<dbReference type="GO" id="GO:0003677">
    <property type="term" value="F:DNA binding"/>
    <property type="evidence" value="ECO:0007669"/>
    <property type="project" value="UniProtKB-KW"/>
</dbReference>
<dbReference type="InterPro" id="IPR003441">
    <property type="entry name" value="NAC-dom"/>
</dbReference>
<evidence type="ECO:0000256" key="2">
    <source>
        <dbReference type="ARBA" id="ARBA00023015"/>
    </source>
</evidence>
<dbReference type="OrthoDB" id="1305923at2759"/>
<evidence type="ECO:0000256" key="4">
    <source>
        <dbReference type="ARBA" id="ARBA00023163"/>
    </source>
</evidence>
<dbReference type="InterPro" id="IPR036093">
    <property type="entry name" value="NAC_dom_sf"/>
</dbReference>
<evidence type="ECO:0000313" key="8">
    <source>
        <dbReference type="EMBL" id="KAG5620952.1"/>
    </source>
</evidence>
<proteinExistence type="predicted"/>
<dbReference type="AlphaFoldDB" id="A0A9J6A958"/>
<protein>
    <recommendedName>
        <fullName evidence="7">NAC domain-containing protein</fullName>
    </recommendedName>
</protein>
<accession>A0A9J6A958</accession>
<evidence type="ECO:0000256" key="3">
    <source>
        <dbReference type="ARBA" id="ARBA00023125"/>
    </source>
</evidence>
<comment type="subcellular location">
    <subcellularLocation>
        <location evidence="1">Nucleus</location>
    </subcellularLocation>
</comment>
<dbReference type="PROSITE" id="PS51005">
    <property type="entry name" value="NAC"/>
    <property type="match status" value="1"/>
</dbReference>
<dbReference type="EMBL" id="JACXVP010000002">
    <property type="protein sequence ID" value="KAG5620952.1"/>
    <property type="molecule type" value="Genomic_DNA"/>
</dbReference>
<dbReference type="GO" id="GO:0006355">
    <property type="term" value="P:regulation of DNA-templated transcription"/>
    <property type="evidence" value="ECO:0007669"/>
    <property type="project" value="InterPro"/>
</dbReference>
<feature type="domain" description="NAC" evidence="7">
    <location>
        <begin position="1"/>
        <end position="143"/>
    </location>
</feature>
<feature type="region of interest" description="Disordered" evidence="6">
    <location>
        <begin position="210"/>
        <end position="230"/>
    </location>
</feature>
<organism evidence="8 9">
    <name type="scientific">Solanum commersonii</name>
    <name type="common">Commerson's wild potato</name>
    <name type="synonym">Commerson's nightshade</name>
    <dbReference type="NCBI Taxonomy" id="4109"/>
    <lineage>
        <taxon>Eukaryota</taxon>
        <taxon>Viridiplantae</taxon>
        <taxon>Streptophyta</taxon>
        <taxon>Embryophyta</taxon>
        <taxon>Tracheophyta</taxon>
        <taxon>Spermatophyta</taxon>
        <taxon>Magnoliopsida</taxon>
        <taxon>eudicotyledons</taxon>
        <taxon>Gunneridae</taxon>
        <taxon>Pentapetalae</taxon>
        <taxon>asterids</taxon>
        <taxon>lamiids</taxon>
        <taxon>Solanales</taxon>
        <taxon>Solanaceae</taxon>
        <taxon>Solanoideae</taxon>
        <taxon>Solaneae</taxon>
        <taxon>Solanum</taxon>
    </lineage>
</organism>
<gene>
    <name evidence="8" type="ORF">H5410_006170</name>
</gene>
<evidence type="ECO:0000256" key="1">
    <source>
        <dbReference type="ARBA" id="ARBA00004123"/>
    </source>
</evidence>
<keyword evidence="3" id="KW-0238">DNA-binding</keyword>
<comment type="caution">
    <text evidence="8">The sequence shown here is derived from an EMBL/GenBank/DDBJ whole genome shotgun (WGS) entry which is preliminary data.</text>
</comment>
<keyword evidence="2" id="KW-0805">Transcription regulation</keyword>
<keyword evidence="9" id="KW-1185">Reference proteome</keyword>
<sequence>MRTNFTDEQLMEFLVKSFTLEDYDDLEIGFTDLYGDEKLSESFGTNDTTDFYVLTLLKKKKENGKYFSRAIGGGLWREFGKAKSVNDREGSQIGIKKRFRLDEDNHVWTMKEYSLTESKQNDLKRTSEFVAHDELVMCRIRRKANYLVSSSSQCQGTVKSFAQENQDLGLIPSDDIKESQLPAAIEEECSVSVVHSVKCSVSEVHQETPSAKEEECSVSEVHQETPSLVA</sequence>
<dbReference type="SUPFAM" id="SSF101941">
    <property type="entry name" value="NAC domain"/>
    <property type="match status" value="1"/>
</dbReference>
<evidence type="ECO:0000256" key="6">
    <source>
        <dbReference type="SAM" id="MobiDB-lite"/>
    </source>
</evidence>